<dbReference type="SMART" id="SM00220">
    <property type="entry name" value="S_TKc"/>
    <property type="match status" value="1"/>
</dbReference>
<keyword evidence="9" id="KW-0812">Transmembrane</keyword>
<dbReference type="EMBL" id="CP036433">
    <property type="protein sequence ID" value="QDU96765.1"/>
    <property type="molecule type" value="Genomic_DNA"/>
</dbReference>
<reference evidence="11 12" key="1">
    <citation type="submission" date="2019-02" db="EMBL/GenBank/DDBJ databases">
        <title>Deep-cultivation of Planctomycetes and their phenomic and genomic characterization uncovers novel biology.</title>
        <authorList>
            <person name="Wiegand S."/>
            <person name="Jogler M."/>
            <person name="Boedeker C."/>
            <person name="Pinto D."/>
            <person name="Vollmers J."/>
            <person name="Rivas-Marin E."/>
            <person name="Kohn T."/>
            <person name="Peeters S.H."/>
            <person name="Heuer A."/>
            <person name="Rast P."/>
            <person name="Oberbeckmann S."/>
            <person name="Bunk B."/>
            <person name="Jeske O."/>
            <person name="Meyerdierks A."/>
            <person name="Storesund J.E."/>
            <person name="Kallscheuer N."/>
            <person name="Luecker S."/>
            <person name="Lage O.M."/>
            <person name="Pohl T."/>
            <person name="Merkel B.J."/>
            <person name="Hornburger P."/>
            <person name="Mueller R.-W."/>
            <person name="Bruemmer F."/>
            <person name="Labrenz M."/>
            <person name="Spormann A.M."/>
            <person name="Op den Camp H."/>
            <person name="Overmann J."/>
            <person name="Amann R."/>
            <person name="Jetten M.S.M."/>
            <person name="Mascher T."/>
            <person name="Medema M.H."/>
            <person name="Devos D.P."/>
            <person name="Kaster A.-K."/>
            <person name="Ovreas L."/>
            <person name="Rohde M."/>
            <person name="Galperin M.Y."/>
            <person name="Jogler C."/>
        </authorList>
    </citation>
    <scope>NUCLEOTIDE SEQUENCE [LARGE SCALE GENOMIC DNA]</scope>
    <source>
        <strain evidence="11 12">Pla85_3_4</strain>
    </source>
</reference>
<organism evidence="11 12">
    <name type="scientific">Lignipirellula cremea</name>
    <dbReference type="NCBI Taxonomy" id="2528010"/>
    <lineage>
        <taxon>Bacteria</taxon>
        <taxon>Pseudomonadati</taxon>
        <taxon>Planctomycetota</taxon>
        <taxon>Planctomycetia</taxon>
        <taxon>Pirellulales</taxon>
        <taxon>Pirellulaceae</taxon>
        <taxon>Lignipirellula</taxon>
    </lineage>
</organism>
<dbReference type="PANTHER" id="PTHR43289">
    <property type="entry name" value="MITOGEN-ACTIVATED PROTEIN KINASE KINASE KINASE 20-RELATED"/>
    <property type="match status" value="1"/>
</dbReference>
<feature type="region of interest" description="Disordered" evidence="8">
    <location>
        <begin position="1"/>
        <end position="34"/>
    </location>
</feature>
<keyword evidence="5 11" id="KW-0418">Kinase</keyword>
<dbReference type="Gene3D" id="1.10.510.10">
    <property type="entry name" value="Transferase(Phosphotransferase) domain 1"/>
    <property type="match status" value="1"/>
</dbReference>
<evidence type="ECO:0000256" key="8">
    <source>
        <dbReference type="SAM" id="MobiDB-lite"/>
    </source>
</evidence>
<evidence type="ECO:0000256" key="4">
    <source>
        <dbReference type="ARBA" id="ARBA00022741"/>
    </source>
</evidence>
<feature type="compositionally biased region" description="Polar residues" evidence="8">
    <location>
        <begin position="23"/>
        <end position="34"/>
    </location>
</feature>
<dbReference type="Gene3D" id="3.30.200.20">
    <property type="entry name" value="Phosphorylase Kinase, domain 1"/>
    <property type="match status" value="1"/>
</dbReference>
<protein>
    <recommendedName>
        <fullName evidence="1">non-specific serine/threonine protein kinase</fullName>
        <ecNumber evidence="1">2.7.11.1</ecNumber>
    </recommendedName>
</protein>
<dbReference type="EC" id="2.7.11.1" evidence="1"/>
<feature type="transmembrane region" description="Helical" evidence="9">
    <location>
        <begin position="233"/>
        <end position="253"/>
    </location>
</feature>
<dbReference type="GO" id="GO:0004674">
    <property type="term" value="F:protein serine/threonine kinase activity"/>
    <property type="evidence" value="ECO:0007669"/>
    <property type="project" value="UniProtKB-KW"/>
</dbReference>
<dbReference type="PROSITE" id="PS00107">
    <property type="entry name" value="PROTEIN_KINASE_ATP"/>
    <property type="match status" value="1"/>
</dbReference>
<evidence type="ECO:0000313" key="12">
    <source>
        <dbReference type="Proteomes" id="UP000317648"/>
    </source>
</evidence>
<evidence type="ECO:0000313" key="11">
    <source>
        <dbReference type="EMBL" id="QDU96765.1"/>
    </source>
</evidence>
<keyword evidence="3 11" id="KW-0808">Transferase</keyword>
<dbReference type="AlphaFoldDB" id="A0A518DYA4"/>
<keyword evidence="2" id="KW-0723">Serine/threonine-protein kinase</keyword>
<evidence type="ECO:0000256" key="9">
    <source>
        <dbReference type="SAM" id="Phobius"/>
    </source>
</evidence>
<keyword evidence="6 7" id="KW-0067">ATP-binding</keyword>
<dbReference type="PROSITE" id="PS50011">
    <property type="entry name" value="PROTEIN_KINASE_DOM"/>
    <property type="match status" value="1"/>
</dbReference>
<feature type="transmembrane region" description="Helical" evidence="9">
    <location>
        <begin position="139"/>
        <end position="157"/>
    </location>
</feature>
<evidence type="ECO:0000256" key="2">
    <source>
        <dbReference type="ARBA" id="ARBA00022527"/>
    </source>
</evidence>
<feature type="transmembrane region" description="Helical" evidence="9">
    <location>
        <begin position="107"/>
        <end position="127"/>
    </location>
</feature>
<feature type="binding site" evidence="7">
    <location>
        <position position="297"/>
    </location>
    <ligand>
        <name>ATP</name>
        <dbReference type="ChEBI" id="CHEBI:30616"/>
    </ligand>
</feature>
<proteinExistence type="predicted"/>
<keyword evidence="12" id="KW-1185">Reference proteome</keyword>
<evidence type="ECO:0000256" key="6">
    <source>
        <dbReference type="ARBA" id="ARBA00022840"/>
    </source>
</evidence>
<dbReference type="Pfam" id="PF00069">
    <property type="entry name" value="Pkinase"/>
    <property type="match status" value="1"/>
</dbReference>
<gene>
    <name evidence="11" type="primary">prkC_9</name>
    <name evidence="11" type="ORF">Pla8534_45860</name>
</gene>
<accession>A0A518DYA4</accession>
<evidence type="ECO:0000256" key="1">
    <source>
        <dbReference type="ARBA" id="ARBA00012513"/>
    </source>
</evidence>
<dbReference type="GO" id="GO:0005524">
    <property type="term" value="F:ATP binding"/>
    <property type="evidence" value="ECO:0007669"/>
    <property type="project" value="UniProtKB-UniRule"/>
</dbReference>
<feature type="domain" description="Protein kinase" evidence="10">
    <location>
        <begin position="268"/>
        <end position="543"/>
    </location>
</feature>
<evidence type="ECO:0000256" key="3">
    <source>
        <dbReference type="ARBA" id="ARBA00022679"/>
    </source>
</evidence>
<dbReference type="SUPFAM" id="SSF56112">
    <property type="entry name" value="Protein kinase-like (PK-like)"/>
    <property type="match status" value="1"/>
</dbReference>
<name>A0A518DYA4_9BACT</name>
<feature type="transmembrane region" description="Helical" evidence="9">
    <location>
        <begin position="169"/>
        <end position="188"/>
    </location>
</feature>
<dbReference type="OrthoDB" id="6111975at2"/>
<dbReference type="CDD" id="cd14014">
    <property type="entry name" value="STKc_PknB_like"/>
    <property type="match status" value="1"/>
</dbReference>
<dbReference type="PANTHER" id="PTHR43289:SF6">
    <property type="entry name" value="SERINE_THREONINE-PROTEIN KINASE NEKL-3"/>
    <property type="match status" value="1"/>
</dbReference>
<evidence type="ECO:0000256" key="7">
    <source>
        <dbReference type="PROSITE-ProRule" id="PRU10141"/>
    </source>
</evidence>
<evidence type="ECO:0000256" key="5">
    <source>
        <dbReference type="ARBA" id="ARBA00022777"/>
    </source>
</evidence>
<feature type="transmembrane region" description="Helical" evidence="9">
    <location>
        <begin position="195"/>
        <end position="213"/>
    </location>
</feature>
<keyword evidence="9" id="KW-1133">Transmembrane helix</keyword>
<dbReference type="FunFam" id="1.10.510.10:FF:000021">
    <property type="entry name" value="Serine/threonine protein kinase"/>
    <property type="match status" value="1"/>
</dbReference>
<sequence>MMEGSAHYPFDPGPLVSMDGDTSRSGSQNDQTIDLQLPSDESITLTEPPERPRMHFLHGSSCPIATGNRDMLRVRLRAAAISLSVGFGVFLAYRGVFGLFGMQNHPILLTLHGVVALALGIMALMLRRKCLIREGQLHFFEYAIFGLPAIYFLLMQHVMVDVAAADLGILPNLAPPWLLLMFVYALFIPNCPKRAGVFLTLMAASPVLLYAGLRQFDPIVAVANAPVGGGFVVLLLIMSLSASVATAGVYTIGNLRTEALEARSIGHYRLRRKLGSGGMGEVYLAEHQMMKRPCAVKIINPAKAGDPKMLHRFEREVRATAQLSHWNSVDIYDYGRSDDGVFFYVMEYLPGMNLGELVEQFGPLPPARVIHFLRQTSEALGEAHSIGLVHRDIKPANIFAAKRGGVNDVAKLLDFGLAKPIQTGDETLDLTQDGVITGSPHFMSPEQAQGEEPDARSDIYSLGAVAFYLLAGEPPFKYEKLIKVMIAHATESPPMLTDMAPDTPQDLEAVVMRCLQKSPEDRYQSTEELITALEQCEAARQWTRRDADQWWSQHQHVEEPELAPA</sequence>
<feature type="transmembrane region" description="Helical" evidence="9">
    <location>
        <begin position="78"/>
        <end position="101"/>
    </location>
</feature>
<dbReference type="InterPro" id="IPR000719">
    <property type="entry name" value="Prot_kinase_dom"/>
</dbReference>
<dbReference type="InterPro" id="IPR017441">
    <property type="entry name" value="Protein_kinase_ATP_BS"/>
</dbReference>
<dbReference type="Proteomes" id="UP000317648">
    <property type="component" value="Chromosome"/>
</dbReference>
<keyword evidence="4 7" id="KW-0547">Nucleotide-binding</keyword>
<dbReference type="InterPro" id="IPR011009">
    <property type="entry name" value="Kinase-like_dom_sf"/>
</dbReference>
<keyword evidence="9" id="KW-0472">Membrane</keyword>
<evidence type="ECO:0000259" key="10">
    <source>
        <dbReference type="PROSITE" id="PS50011"/>
    </source>
</evidence>
<dbReference type="KEGG" id="lcre:Pla8534_45860"/>